<keyword evidence="3 7" id="KW-0808">Transferase</keyword>
<dbReference type="Pfam" id="PF00132">
    <property type="entry name" value="Hexapep"/>
    <property type="match status" value="2"/>
</dbReference>
<dbReference type="PANTHER" id="PTHR43480">
    <property type="entry name" value="ACYL-[ACYL-CARRIER-PROTEIN]--UDP-N-ACETYLGLUCOSAMINE O-ACYLTRANSFERASE"/>
    <property type="match status" value="1"/>
</dbReference>
<dbReference type="KEGG" id="tmb:Thimo_0188"/>
<dbReference type="eggNOG" id="COG1043">
    <property type="taxonomic scope" value="Bacteria"/>
</dbReference>
<dbReference type="AlphaFoldDB" id="L0GSV0"/>
<dbReference type="NCBIfam" id="TIGR01852">
    <property type="entry name" value="lipid_A_lpxA"/>
    <property type="match status" value="1"/>
</dbReference>
<evidence type="ECO:0000256" key="2">
    <source>
        <dbReference type="ARBA" id="ARBA00022556"/>
    </source>
</evidence>
<keyword evidence="2" id="KW-0441">Lipid A biosynthesis</keyword>
<name>L0GSV0_9GAMM</name>
<dbReference type="InterPro" id="IPR011004">
    <property type="entry name" value="Trimer_LpxA-like_sf"/>
</dbReference>
<dbReference type="CDD" id="cd03351">
    <property type="entry name" value="LbH_UDP-GlcNAc_AT"/>
    <property type="match status" value="1"/>
</dbReference>
<reference evidence="7 8" key="1">
    <citation type="submission" date="2011-09" db="EMBL/GenBank/DDBJ databases">
        <title>Complete sequence of chromosome of Thioflavicoccus mobilis 8321.</title>
        <authorList>
            <consortium name="US DOE Joint Genome Institute"/>
            <person name="Lucas S."/>
            <person name="Han J."/>
            <person name="Lapidus A."/>
            <person name="Cheng J.-F."/>
            <person name="Goodwin L."/>
            <person name="Pitluck S."/>
            <person name="Peters L."/>
            <person name="Ovchinnikova G."/>
            <person name="Lu M."/>
            <person name="Detter J.C."/>
            <person name="Han C."/>
            <person name="Tapia R."/>
            <person name="Land M."/>
            <person name="Hauser L."/>
            <person name="Kyrpides N."/>
            <person name="Ivanova N."/>
            <person name="Pagani I."/>
            <person name="Vogl K."/>
            <person name="Liu Z."/>
            <person name="Imhoff J."/>
            <person name="Thiel V."/>
            <person name="Frigaard N.-U."/>
            <person name="Bryant D."/>
            <person name="Woyke T."/>
        </authorList>
    </citation>
    <scope>NUCLEOTIDE SEQUENCE [LARGE SCALE GENOMIC DNA]</scope>
    <source>
        <strain evidence="7 8">8321</strain>
    </source>
</reference>
<evidence type="ECO:0000256" key="1">
    <source>
        <dbReference type="ARBA" id="ARBA00022516"/>
    </source>
</evidence>
<dbReference type="PANTHER" id="PTHR43480:SF1">
    <property type="entry name" value="ACYL-[ACYL-CARRIER-PROTEIN]--UDP-N-ACETYLGLUCOSAMINE O-ACYLTRANSFERASE, MITOCHONDRIAL-RELATED"/>
    <property type="match status" value="1"/>
</dbReference>
<dbReference type="STRING" id="765912.Thimo_0188"/>
<proteinExistence type="predicted"/>
<dbReference type="InterPro" id="IPR010137">
    <property type="entry name" value="Lipid_A_LpxA"/>
</dbReference>
<evidence type="ECO:0000256" key="3">
    <source>
        <dbReference type="ARBA" id="ARBA00022679"/>
    </source>
</evidence>
<keyword evidence="5 7" id="KW-0012">Acyltransferase</keyword>
<keyword evidence="1" id="KW-0444">Lipid biosynthesis</keyword>
<dbReference type="OrthoDB" id="9807278at2"/>
<sequence length="274" mass="29036">MSIHPTAIVEDGAEVHPSVTVGPYSIIERGAVVGEDCVIASCVRISGQTRLGLGNRIDHGAVLGGEPQDLTFTPERARPLVIGDHNRFREGVTVSAGVKDPAGTRIGSHNYLMAYAHVGHDCRVGDHNIFANTATLAGHVTLEHHVFLSGQVAVHQFCRIGAYALVAGVSGVPQDVPPFVIADGHRARVVGLNVVGLRRNGFGAAQRQTIKAVYRTIYRGGLRLAEALAVVEAEHPSPETRQIARFIEASRRGILSFVGAGSRSATDPDEPAAT</sequence>
<dbReference type="Gene3D" id="1.20.1180.10">
    <property type="entry name" value="Udp N-acetylglucosamine O-acyltransferase, C-terminal domain"/>
    <property type="match status" value="1"/>
</dbReference>
<dbReference type="SUPFAM" id="SSF51161">
    <property type="entry name" value="Trimeric LpxA-like enzymes"/>
    <property type="match status" value="1"/>
</dbReference>
<dbReference type="PATRIC" id="fig|765912.4.peg.192"/>
<evidence type="ECO:0000256" key="4">
    <source>
        <dbReference type="ARBA" id="ARBA00023098"/>
    </source>
</evidence>
<dbReference type="Proteomes" id="UP000010816">
    <property type="component" value="Chromosome"/>
</dbReference>
<evidence type="ECO:0000313" key="8">
    <source>
        <dbReference type="Proteomes" id="UP000010816"/>
    </source>
</evidence>
<evidence type="ECO:0000256" key="5">
    <source>
        <dbReference type="ARBA" id="ARBA00023315"/>
    </source>
</evidence>
<evidence type="ECO:0000259" key="6">
    <source>
        <dbReference type="Pfam" id="PF13720"/>
    </source>
</evidence>
<dbReference type="InterPro" id="IPR037157">
    <property type="entry name" value="Acetyltransf_C_sf"/>
</dbReference>
<dbReference type="EMBL" id="CP003051">
    <property type="protein sequence ID" value="AGA89061.1"/>
    <property type="molecule type" value="Genomic_DNA"/>
</dbReference>
<gene>
    <name evidence="7" type="ORF">Thimo_0188</name>
</gene>
<dbReference type="GO" id="GO:0008780">
    <property type="term" value="F:acyl-[acyl-carrier-protein]-UDP-N-acetylglucosamine O-acyltransferase activity"/>
    <property type="evidence" value="ECO:0007669"/>
    <property type="project" value="InterPro"/>
</dbReference>
<dbReference type="GO" id="GO:0009245">
    <property type="term" value="P:lipid A biosynthetic process"/>
    <property type="evidence" value="ECO:0007669"/>
    <property type="project" value="UniProtKB-KW"/>
</dbReference>
<feature type="domain" description="UDP N-acetylglucosamine O-acyltransferase C-terminal" evidence="6">
    <location>
        <begin position="175"/>
        <end position="254"/>
    </location>
</feature>
<dbReference type="HOGENOM" id="CLU_061249_0_0_6"/>
<dbReference type="InterPro" id="IPR029098">
    <property type="entry name" value="Acetyltransf_C"/>
</dbReference>
<accession>L0GSV0</accession>
<keyword evidence="4" id="KW-0443">Lipid metabolism</keyword>
<dbReference type="RefSeq" id="WP_015279211.1">
    <property type="nucleotide sequence ID" value="NC_019940.1"/>
</dbReference>
<keyword evidence="8" id="KW-1185">Reference proteome</keyword>
<organism evidence="7 8">
    <name type="scientific">Thioflavicoccus mobilis 8321</name>
    <dbReference type="NCBI Taxonomy" id="765912"/>
    <lineage>
        <taxon>Bacteria</taxon>
        <taxon>Pseudomonadati</taxon>
        <taxon>Pseudomonadota</taxon>
        <taxon>Gammaproteobacteria</taxon>
        <taxon>Chromatiales</taxon>
        <taxon>Chromatiaceae</taxon>
        <taxon>Thioflavicoccus</taxon>
    </lineage>
</organism>
<dbReference type="NCBIfam" id="NF003657">
    <property type="entry name" value="PRK05289.1"/>
    <property type="match status" value="1"/>
</dbReference>
<dbReference type="Gene3D" id="2.160.10.10">
    <property type="entry name" value="Hexapeptide repeat proteins"/>
    <property type="match status" value="1"/>
</dbReference>
<dbReference type="GO" id="GO:0016020">
    <property type="term" value="C:membrane"/>
    <property type="evidence" value="ECO:0007669"/>
    <property type="project" value="GOC"/>
</dbReference>
<dbReference type="Pfam" id="PF13720">
    <property type="entry name" value="Acetyltransf_11"/>
    <property type="match status" value="1"/>
</dbReference>
<evidence type="ECO:0000313" key="7">
    <source>
        <dbReference type="EMBL" id="AGA89061.1"/>
    </source>
</evidence>
<protein>
    <submittedName>
        <fullName evidence="7">Acyl-(Acyl-carrier-protein)--UDP-N-acetylglucosamine O-acyltransferase</fullName>
    </submittedName>
</protein>
<dbReference type="PIRSF" id="PIRSF000456">
    <property type="entry name" value="UDP-GlcNAc_acltr"/>
    <property type="match status" value="1"/>
</dbReference>
<dbReference type="InterPro" id="IPR001451">
    <property type="entry name" value="Hexapep"/>
</dbReference>